<organism evidence="2 3">
    <name type="scientific">Agaribacter marinus</name>
    <dbReference type="NCBI Taxonomy" id="1431249"/>
    <lineage>
        <taxon>Bacteria</taxon>
        <taxon>Pseudomonadati</taxon>
        <taxon>Pseudomonadota</taxon>
        <taxon>Gammaproteobacteria</taxon>
        <taxon>Alteromonadales</taxon>
        <taxon>Alteromonadaceae</taxon>
        <taxon>Agaribacter</taxon>
    </lineage>
</organism>
<dbReference type="Proteomes" id="UP001156601">
    <property type="component" value="Unassembled WGS sequence"/>
</dbReference>
<dbReference type="Gene3D" id="1.10.10.10">
    <property type="entry name" value="Winged helix-like DNA-binding domain superfamily/Winged helix DNA-binding domain"/>
    <property type="match status" value="1"/>
</dbReference>
<name>A0AA37WJ88_9ALTE</name>
<feature type="domain" description="HTH arsR-type" evidence="1">
    <location>
        <begin position="1"/>
        <end position="105"/>
    </location>
</feature>
<keyword evidence="3" id="KW-1185">Reference proteome</keyword>
<dbReference type="Pfam" id="PF01022">
    <property type="entry name" value="HTH_5"/>
    <property type="match status" value="1"/>
</dbReference>
<dbReference type="PRINTS" id="PR00778">
    <property type="entry name" value="HTHARSR"/>
</dbReference>
<dbReference type="InterPro" id="IPR036390">
    <property type="entry name" value="WH_DNA-bd_sf"/>
</dbReference>
<dbReference type="SMART" id="SM00418">
    <property type="entry name" value="HTH_ARSR"/>
    <property type="match status" value="1"/>
</dbReference>
<evidence type="ECO:0000313" key="2">
    <source>
        <dbReference type="EMBL" id="GLR72991.1"/>
    </source>
</evidence>
<dbReference type="InterPro" id="IPR036388">
    <property type="entry name" value="WH-like_DNA-bd_sf"/>
</dbReference>
<protein>
    <submittedName>
        <fullName evidence="2">Transcriptional regulator</fullName>
    </submittedName>
</protein>
<reference evidence="2" key="1">
    <citation type="journal article" date="2014" name="Int. J. Syst. Evol. Microbiol.">
        <title>Complete genome sequence of Corynebacterium casei LMG S-19264T (=DSM 44701T), isolated from a smear-ripened cheese.</title>
        <authorList>
            <consortium name="US DOE Joint Genome Institute (JGI-PGF)"/>
            <person name="Walter F."/>
            <person name="Albersmeier A."/>
            <person name="Kalinowski J."/>
            <person name="Ruckert C."/>
        </authorList>
    </citation>
    <scope>NUCLEOTIDE SEQUENCE</scope>
    <source>
        <strain evidence="2">NBRC 110023</strain>
    </source>
</reference>
<dbReference type="InterPro" id="IPR001845">
    <property type="entry name" value="HTH_ArsR_DNA-bd_dom"/>
</dbReference>
<accession>A0AA37WJ88</accession>
<reference evidence="2" key="2">
    <citation type="submission" date="2023-01" db="EMBL/GenBank/DDBJ databases">
        <title>Draft genome sequence of Agaribacter marinus strain NBRC 110023.</title>
        <authorList>
            <person name="Sun Q."/>
            <person name="Mori K."/>
        </authorList>
    </citation>
    <scope>NUCLEOTIDE SEQUENCE</scope>
    <source>
        <strain evidence="2">NBRC 110023</strain>
    </source>
</reference>
<dbReference type="PANTHER" id="PTHR38600">
    <property type="entry name" value="TRANSCRIPTIONAL REGULATORY PROTEIN"/>
    <property type="match status" value="1"/>
</dbReference>
<dbReference type="SUPFAM" id="SSF46785">
    <property type="entry name" value="Winged helix' DNA-binding domain"/>
    <property type="match status" value="1"/>
</dbReference>
<dbReference type="PROSITE" id="PS50987">
    <property type="entry name" value="HTH_ARSR_2"/>
    <property type="match status" value="1"/>
</dbReference>
<evidence type="ECO:0000259" key="1">
    <source>
        <dbReference type="PROSITE" id="PS50987"/>
    </source>
</evidence>
<comment type="caution">
    <text evidence="2">The sequence shown here is derived from an EMBL/GenBank/DDBJ whole genome shotgun (WGS) entry which is preliminary data.</text>
</comment>
<dbReference type="GO" id="GO:0003700">
    <property type="term" value="F:DNA-binding transcription factor activity"/>
    <property type="evidence" value="ECO:0007669"/>
    <property type="project" value="InterPro"/>
</dbReference>
<dbReference type="InterPro" id="IPR011991">
    <property type="entry name" value="ArsR-like_HTH"/>
</dbReference>
<dbReference type="RefSeq" id="WP_284219411.1">
    <property type="nucleotide sequence ID" value="NZ_BSOT01000019.1"/>
</dbReference>
<sequence length="105" mass="12001">MGSLDQTFHALGDETRRTILAQLLNGEASVSELANQHDMTLTGVSNHLRVLNEAGLVRVEKRGRTRHCRIEPMVLKEASDWLDDYRCFWVRQLDNMAHVLKGIDE</sequence>
<dbReference type="AlphaFoldDB" id="A0AA37WJ88"/>
<dbReference type="EMBL" id="BSOT01000019">
    <property type="protein sequence ID" value="GLR72991.1"/>
    <property type="molecule type" value="Genomic_DNA"/>
</dbReference>
<dbReference type="PANTHER" id="PTHR38600:SF2">
    <property type="entry name" value="SLL0088 PROTEIN"/>
    <property type="match status" value="1"/>
</dbReference>
<dbReference type="NCBIfam" id="NF033788">
    <property type="entry name" value="HTH_metalloreg"/>
    <property type="match status" value="1"/>
</dbReference>
<dbReference type="CDD" id="cd00090">
    <property type="entry name" value="HTH_ARSR"/>
    <property type="match status" value="1"/>
</dbReference>
<evidence type="ECO:0000313" key="3">
    <source>
        <dbReference type="Proteomes" id="UP001156601"/>
    </source>
</evidence>
<proteinExistence type="predicted"/>
<gene>
    <name evidence="2" type="ORF">GCM10007852_38990</name>
</gene>